<dbReference type="Proteomes" id="UP000011744">
    <property type="component" value="Unassembled WGS sequence"/>
</dbReference>
<reference evidence="1 2" key="1">
    <citation type="journal article" date="2014" name="Genome Announc.">
        <title>Draft Genome Sequence of Magnetospirillum sp. Strain SO-1, a Freshwater Magnetotactic Bacterium Isolated from the Ol'khovka River, Russia.</title>
        <authorList>
            <person name="Grouzdev D.S."/>
            <person name="Dziuba M.V."/>
            <person name="Sukhacheva M.S."/>
            <person name="Mardanov A.V."/>
            <person name="Beletskiy A.V."/>
            <person name="Kuznetsov B.B."/>
            <person name="Skryabin K.G."/>
        </authorList>
    </citation>
    <scope>NUCLEOTIDE SEQUENCE [LARGE SCALE GENOMIC DNA]</scope>
    <source>
        <strain evidence="1 2">SO-1</strain>
    </source>
</reference>
<dbReference type="PANTHER" id="PTHR21004:SF0">
    <property type="entry name" value="PEROXISOMAL LEADER PEPTIDE-PROCESSING PROTEASE"/>
    <property type="match status" value="1"/>
</dbReference>
<organism evidence="1 2">
    <name type="scientific">Paramagnetospirillum caucaseum</name>
    <dbReference type="NCBI Taxonomy" id="1244869"/>
    <lineage>
        <taxon>Bacteria</taxon>
        <taxon>Pseudomonadati</taxon>
        <taxon>Pseudomonadota</taxon>
        <taxon>Alphaproteobacteria</taxon>
        <taxon>Rhodospirillales</taxon>
        <taxon>Magnetospirillaceae</taxon>
        <taxon>Paramagnetospirillum</taxon>
    </lineage>
</organism>
<keyword evidence="2" id="KW-1185">Reference proteome</keyword>
<protein>
    <submittedName>
        <fullName evidence="1">Trypsin-like serine protease</fullName>
    </submittedName>
</protein>
<dbReference type="InterPro" id="IPR001940">
    <property type="entry name" value="Peptidase_S1C"/>
</dbReference>
<dbReference type="eggNOG" id="COG0265">
    <property type="taxonomic scope" value="Bacteria"/>
</dbReference>
<keyword evidence="1" id="KW-0378">Hydrolase</keyword>
<dbReference type="GO" id="GO:0004252">
    <property type="term" value="F:serine-type endopeptidase activity"/>
    <property type="evidence" value="ECO:0007669"/>
    <property type="project" value="InterPro"/>
</dbReference>
<dbReference type="InterPro" id="IPR043504">
    <property type="entry name" value="Peptidase_S1_PA_chymotrypsin"/>
</dbReference>
<dbReference type="PRINTS" id="PR00834">
    <property type="entry name" value="PROTEASES2C"/>
</dbReference>
<dbReference type="Pfam" id="PF13365">
    <property type="entry name" value="Trypsin_2"/>
    <property type="match status" value="1"/>
</dbReference>
<dbReference type="GO" id="GO:0016485">
    <property type="term" value="P:protein processing"/>
    <property type="evidence" value="ECO:0007669"/>
    <property type="project" value="InterPro"/>
</dbReference>
<dbReference type="Gene3D" id="2.40.10.10">
    <property type="entry name" value="Trypsin-like serine proteases"/>
    <property type="match status" value="2"/>
</dbReference>
<dbReference type="InterPro" id="IPR009003">
    <property type="entry name" value="Peptidase_S1_PA"/>
</dbReference>
<name>M2ZX88_9PROT</name>
<dbReference type="InterPro" id="IPR039245">
    <property type="entry name" value="TYSND1/DEG15"/>
</dbReference>
<evidence type="ECO:0000313" key="1">
    <source>
        <dbReference type="EMBL" id="EME72027.1"/>
    </source>
</evidence>
<evidence type="ECO:0000313" key="2">
    <source>
        <dbReference type="Proteomes" id="UP000011744"/>
    </source>
</evidence>
<dbReference type="AlphaFoldDB" id="M2ZX88"/>
<proteinExistence type="predicted"/>
<comment type="caution">
    <text evidence="1">The sequence shown here is derived from an EMBL/GenBank/DDBJ whole genome shotgun (WGS) entry which is preliminary data.</text>
</comment>
<accession>M2ZX88</accession>
<gene>
    <name evidence="1" type="ORF">H261_00570</name>
</gene>
<keyword evidence="1" id="KW-0645">Protease</keyword>
<dbReference type="EMBL" id="AONQ01000001">
    <property type="protein sequence ID" value="EME72027.1"/>
    <property type="molecule type" value="Genomic_DNA"/>
</dbReference>
<dbReference type="STRING" id="1244869.H261_00570"/>
<sequence>MALAQPEPFPFAPGSPILTGSGVVLEGGRQIITNRHVVEGITTLYVRNGTGHVRKARIAKVSNEDDLALLEIDKAFPEGAVTPIADIVQPTAGRAAIVMGYPLISLLGDEQPALTEGIVAKAAGLGNDPNTFQMTTKINKGNSGGPVFDKRGHLLGVAVGKTDSAAVYQKTGTQMEDMNIGIKGGRILAFLGKTAAAVSTPPEMSLEDLYQQMLPRAVLIVGQK</sequence>
<dbReference type="SUPFAM" id="SSF50494">
    <property type="entry name" value="Trypsin-like serine proteases"/>
    <property type="match status" value="1"/>
</dbReference>
<dbReference type="PATRIC" id="fig|1244869.3.peg.109"/>
<dbReference type="PANTHER" id="PTHR21004">
    <property type="entry name" value="SERINE PROTEASE-RELATED"/>
    <property type="match status" value="1"/>
</dbReference>